<dbReference type="Proteomes" id="UP000234881">
    <property type="component" value="Unassembled WGS sequence"/>
</dbReference>
<dbReference type="RefSeq" id="WP_101532472.1">
    <property type="nucleotide sequence ID" value="NZ_JBFHIU010000064.1"/>
</dbReference>
<keyword evidence="7 9" id="KW-0472">Membrane</keyword>
<keyword evidence="6 9" id="KW-1133">Transmembrane helix</keyword>
<dbReference type="OrthoDB" id="9794346at2"/>
<feature type="transmembrane region" description="Helical" evidence="9">
    <location>
        <begin position="45"/>
        <end position="67"/>
    </location>
</feature>
<dbReference type="GO" id="GO:0022857">
    <property type="term" value="F:transmembrane transporter activity"/>
    <property type="evidence" value="ECO:0007669"/>
    <property type="project" value="UniProtKB-UniRule"/>
</dbReference>
<keyword evidence="12" id="KW-1185">Reference proteome</keyword>
<evidence type="ECO:0000256" key="6">
    <source>
        <dbReference type="ARBA" id="ARBA00022989"/>
    </source>
</evidence>
<feature type="transmembrane region" description="Helical" evidence="9">
    <location>
        <begin position="12"/>
        <end position="33"/>
    </location>
</feature>
<comment type="function">
    <text evidence="9">Part of the tripartite ATP-independent periplasmic (TRAP) transport system.</text>
</comment>
<dbReference type="Pfam" id="PF04290">
    <property type="entry name" value="DctQ"/>
    <property type="match status" value="1"/>
</dbReference>
<organism evidence="11 12">
    <name type="scientific">Cohaesibacter celericrescens</name>
    <dbReference type="NCBI Taxonomy" id="2067669"/>
    <lineage>
        <taxon>Bacteria</taxon>
        <taxon>Pseudomonadati</taxon>
        <taxon>Pseudomonadota</taxon>
        <taxon>Alphaproteobacteria</taxon>
        <taxon>Hyphomicrobiales</taxon>
        <taxon>Cohaesibacteraceae</taxon>
    </lineage>
</organism>
<reference evidence="11 12" key="1">
    <citation type="submission" date="2018-01" db="EMBL/GenBank/DDBJ databases">
        <title>The draft genome sequence of Cohaesibacter sp. H1304.</title>
        <authorList>
            <person name="Wang N.-N."/>
            <person name="Du Z.-J."/>
        </authorList>
    </citation>
    <scope>NUCLEOTIDE SEQUENCE [LARGE SCALE GENOMIC DNA]</scope>
    <source>
        <strain evidence="11 12">H1304</strain>
    </source>
</reference>
<dbReference type="InterPro" id="IPR055348">
    <property type="entry name" value="DctQ"/>
</dbReference>
<keyword evidence="2 9" id="KW-0813">Transport</keyword>
<sequence length="178" mass="19865">MRQRFVELVERLSVFIGKSCGAFYLAAIILSVYEVFTRYVLNAPTVWTTEAIIAMCGTAWMLSAAAVTQQNRHITVTVMELIVGAKMWNAMRKIALLLSLLAVSGLMWANWKPSMQAIAHMERSGSAFNPPVPSYLKVMLMVALVLYALQLLANFLKTRKNGNEKDPVHVNLCADLED</sequence>
<comment type="caution">
    <text evidence="11">The sequence shown here is derived from an EMBL/GenBank/DDBJ whole genome shotgun (WGS) entry which is preliminary data.</text>
</comment>
<evidence type="ECO:0000256" key="4">
    <source>
        <dbReference type="ARBA" id="ARBA00022519"/>
    </source>
</evidence>
<keyword evidence="5 9" id="KW-0812">Transmembrane</keyword>
<evidence type="ECO:0000313" key="12">
    <source>
        <dbReference type="Proteomes" id="UP000234881"/>
    </source>
</evidence>
<evidence type="ECO:0000256" key="7">
    <source>
        <dbReference type="ARBA" id="ARBA00023136"/>
    </source>
</evidence>
<evidence type="ECO:0000256" key="9">
    <source>
        <dbReference type="RuleBase" id="RU369079"/>
    </source>
</evidence>
<evidence type="ECO:0000313" key="11">
    <source>
        <dbReference type="EMBL" id="PLW78579.1"/>
    </source>
</evidence>
<comment type="subunit">
    <text evidence="9">The complex comprises the extracytoplasmic solute receptor protein and the two transmembrane proteins.</text>
</comment>
<comment type="similarity">
    <text evidence="8 9">Belongs to the TRAP transporter small permease family.</text>
</comment>
<dbReference type="AlphaFoldDB" id="A0A2N5XVQ4"/>
<evidence type="ECO:0000256" key="8">
    <source>
        <dbReference type="ARBA" id="ARBA00038436"/>
    </source>
</evidence>
<proteinExistence type="inferred from homology"/>
<dbReference type="InterPro" id="IPR007387">
    <property type="entry name" value="TRAP_DctQ"/>
</dbReference>
<keyword evidence="4 9" id="KW-0997">Cell inner membrane</keyword>
<keyword evidence="3" id="KW-1003">Cell membrane</keyword>
<dbReference type="PANTHER" id="PTHR35011">
    <property type="entry name" value="2,3-DIKETO-L-GULONATE TRAP TRANSPORTER SMALL PERMEASE PROTEIN YIAM"/>
    <property type="match status" value="1"/>
</dbReference>
<dbReference type="GO" id="GO:0005886">
    <property type="term" value="C:plasma membrane"/>
    <property type="evidence" value="ECO:0007669"/>
    <property type="project" value="UniProtKB-SubCell"/>
</dbReference>
<comment type="subcellular location">
    <subcellularLocation>
        <location evidence="1 9">Cell inner membrane</location>
        <topology evidence="1 9">Multi-pass membrane protein</topology>
    </subcellularLocation>
</comment>
<accession>A0A2N5XVQ4</accession>
<feature type="domain" description="Tripartite ATP-independent periplasmic transporters DctQ component" evidence="10">
    <location>
        <begin position="28"/>
        <end position="158"/>
    </location>
</feature>
<gene>
    <name evidence="11" type="ORF">C0081_03720</name>
</gene>
<protein>
    <recommendedName>
        <fullName evidence="9">TRAP transporter small permease protein</fullName>
    </recommendedName>
</protein>
<evidence type="ECO:0000256" key="3">
    <source>
        <dbReference type="ARBA" id="ARBA00022475"/>
    </source>
</evidence>
<evidence type="ECO:0000256" key="2">
    <source>
        <dbReference type="ARBA" id="ARBA00022448"/>
    </source>
</evidence>
<feature type="transmembrane region" description="Helical" evidence="9">
    <location>
        <begin position="135"/>
        <end position="156"/>
    </location>
</feature>
<evidence type="ECO:0000256" key="5">
    <source>
        <dbReference type="ARBA" id="ARBA00022692"/>
    </source>
</evidence>
<evidence type="ECO:0000256" key="1">
    <source>
        <dbReference type="ARBA" id="ARBA00004429"/>
    </source>
</evidence>
<feature type="transmembrane region" description="Helical" evidence="9">
    <location>
        <begin position="94"/>
        <end position="111"/>
    </location>
</feature>
<dbReference type="EMBL" id="PKUQ01000003">
    <property type="protein sequence ID" value="PLW78579.1"/>
    <property type="molecule type" value="Genomic_DNA"/>
</dbReference>
<name>A0A2N5XVQ4_9HYPH</name>
<evidence type="ECO:0000259" key="10">
    <source>
        <dbReference type="Pfam" id="PF04290"/>
    </source>
</evidence>